<comment type="similarity">
    <text evidence="20">Belongs to the G-protein coupled receptor 1 family.</text>
</comment>
<evidence type="ECO:0000256" key="8">
    <source>
        <dbReference type="ARBA" id="ARBA00023065"/>
    </source>
</evidence>
<gene>
    <name evidence="25" type="primary">CNGA1</name>
    <name evidence="25" type="ORF">Y1Q_0017318</name>
</gene>
<keyword evidence="12 20" id="KW-0675">Receptor</keyword>
<dbReference type="InterPro" id="IPR017452">
    <property type="entry name" value="GPCR_Rhodpsn_7TM"/>
</dbReference>
<evidence type="ECO:0000256" key="20">
    <source>
        <dbReference type="RuleBase" id="RU000688"/>
    </source>
</evidence>
<keyword evidence="17" id="KW-0407">Ion channel</keyword>
<evidence type="ECO:0000313" key="26">
    <source>
        <dbReference type="Proteomes" id="UP000050525"/>
    </source>
</evidence>
<dbReference type="Pfam" id="PF16526">
    <property type="entry name" value="CLZ"/>
    <property type="match status" value="1"/>
</dbReference>
<dbReference type="GO" id="GO:0044877">
    <property type="term" value="F:protein-containing complex binding"/>
    <property type="evidence" value="ECO:0007669"/>
    <property type="project" value="TreeGrafter"/>
</dbReference>
<evidence type="ECO:0000256" key="16">
    <source>
        <dbReference type="ARBA" id="ARBA00023288"/>
    </source>
</evidence>
<evidence type="ECO:0000256" key="14">
    <source>
        <dbReference type="ARBA" id="ARBA00023224"/>
    </source>
</evidence>
<dbReference type="GO" id="GO:0005223">
    <property type="term" value="F:intracellularly cGMP-activated cation channel activity"/>
    <property type="evidence" value="ECO:0007669"/>
    <property type="project" value="TreeGrafter"/>
</dbReference>
<dbReference type="Pfam" id="PF00027">
    <property type="entry name" value="cNMP_binding"/>
    <property type="match status" value="1"/>
</dbReference>
<evidence type="ECO:0000256" key="4">
    <source>
        <dbReference type="ARBA" id="ARBA00022475"/>
    </source>
</evidence>
<dbReference type="PROSITE" id="PS00237">
    <property type="entry name" value="G_PROTEIN_RECEP_F1_1"/>
    <property type="match status" value="1"/>
</dbReference>
<feature type="transmembrane region" description="Helical" evidence="22">
    <location>
        <begin position="536"/>
        <end position="560"/>
    </location>
</feature>
<dbReference type="Gene3D" id="1.20.5.300">
    <property type="match status" value="1"/>
</dbReference>
<evidence type="ECO:0000256" key="1">
    <source>
        <dbReference type="ARBA" id="ARBA00004651"/>
    </source>
</evidence>
<dbReference type="Gene3D" id="1.20.1070.10">
    <property type="entry name" value="Rhodopsin 7-helix transmembrane proteins"/>
    <property type="match status" value="1"/>
</dbReference>
<dbReference type="PANTHER" id="PTHR45638:SF2">
    <property type="entry name" value="CYCLIC NUCLEOTIDE-GATED CATION CHANNEL ALPHA-4"/>
    <property type="match status" value="1"/>
</dbReference>
<accession>A0A151MLB5</accession>
<evidence type="ECO:0000256" key="18">
    <source>
        <dbReference type="ARBA" id="ARBA00025402"/>
    </source>
</evidence>
<name>A0A151MLB5_ALLMI</name>
<dbReference type="eggNOG" id="KOG3656">
    <property type="taxonomic scope" value="Eukaryota"/>
</dbReference>
<keyword evidence="21" id="KW-0175">Coiled coil</keyword>
<evidence type="ECO:0000256" key="21">
    <source>
        <dbReference type="SAM" id="Coils"/>
    </source>
</evidence>
<evidence type="ECO:0000256" key="3">
    <source>
        <dbReference type="ARBA" id="ARBA00022448"/>
    </source>
</evidence>
<dbReference type="GO" id="GO:0015054">
    <property type="term" value="F:gastrin receptor activity"/>
    <property type="evidence" value="ECO:0007669"/>
    <property type="project" value="InterPro"/>
</dbReference>
<dbReference type="PANTHER" id="PTHR45638">
    <property type="entry name" value="CYCLIC NUCLEOTIDE-GATED CATION CHANNEL SUBUNIT A"/>
    <property type="match status" value="1"/>
</dbReference>
<evidence type="ECO:0000256" key="7">
    <source>
        <dbReference type="ARBA" id="ARBA00023040"/>
    </source>
</evidence>
<dbReference type="InterPro" id="IPR009126">
    <property type="entry name" value="Cholcskin_rcpt"/>
</dbReference>
<keyword evidence="5 20" id="KW-0812">Transmembrane</keyword>
<feature type="domain" description="G-protein coupled receptors family 1 profile" evidence="24">
    <location>
        <begin position="514"/>
        <end position="815"/>
    </location>
</feature>
<keyword evidence="6 22" id="KW-1133">Transmembrane helix</keyword>
<dbReference type="PRINTS" id="PR00527">
    <property type="entry name" value="GASTRINR"/>
</dbReference>
<dbReference type="InterPro" id="IPR018488">
    <property type="entry name" value="cNMP-bd_CS"/>
</dbReference>
<dbReference type="GO" id="GO:0030553">
    <property type="term" value="F:cGMP binding"/>
    <property type="evidence" value="ECO:0007669"/>
    <property type="project" value="TreeGrafter"/>
</dbReference>
<dbReference type="InterPro" id="IPR000276">
    <property type="entry name" value="GPCR_Rhodpsn"/>
</dbReference>
<dbReference type="Gene3D" id="2.60.120.10">
    <property type="entry name" value="Jelly Rolls"/>
    <property type="match status" value="1"/>
</dbReference>
<keyword evidence="13" id="KW-0325">Glycoprotein</keyword>
<keyword evidence="15" id="KW-1071">Ligand-gated ion channel</keyword>
<comment type="caution">
    <text evidence="25">The sequence shown here is derived from an EMBL/GenBank/DDBJ whole genome shotgun (WGS) entry which is preliminary data.</text>
</comment>
<evidence type="ECO:0000256" key="9">
    <source>
        <dbReference type="ARBA" id="ARBA00023136"/>
    </source>
</evidence>
<evidence type="ECO:0000313" key="25">
    <source>
        <dbReference type="EMBL" id="KYO25239.1"/>
    </source>
</evidence>
<evidence type="ECO:0000256" key="22">
    <source>
        <dbReference type="SAM" id="Phobius"/>
    </source>
</evidence>
<dbReference type="GO" id="GO:0005886">
    <property type="term" value="C:plasma membrane"/>
    <property type="evidence" value="ECO:0007669"/>
    <property type="project" value="UniProtKB-SubCell"/>
</dbReference>
<evidence type="ECO:0000256" key="17">
    <source>
        <dbReference type="ARBA" id="ARBA00023303"/>
    </source>
</evidence>
<dbReference type="PROSITE" id="PS00889">
    <property type="entry name" value="CNMP_BINDING_2"/>
    <property type="match status" value="1"/>
</dbReference>
<evidence type="ECO:0000256" key="13">
    <source>
        <dbReference type="ARBA" id="ARBA00023180"/>
    </source>
</evidence>
<protein>
    <recommendedName>
        <fullName evidence="2">Gastrin/cholecystokinin type B receptor</fullName>
    </recommendedName>
    <alternativeName>
        <fullName evidence="19">Cholecystokinin-2 receptor</fullName>
    </alternativeName>
</protein>
<evidence type="ECO:0000256" key="15">
    <source>
        <dbReference type="ARBA" id="ARBA00023286"/>
    </source>
</evidence>
<keyword evidence="11" id="KW-1015">Disulfide bond</keyword>
<feature type="transmembrane region" description="Helical" evidence="22">
    <location>
        <begin position="756"/>
        <end position="775"/>
    </location>
</feature>
<evidence type="ECO:0000256" key="11">
    <source>
        <dbReference type="ARBA" id="ARBA00023157"/>
    </source>
</evidence>
<feature type="transmembrane region" description="Helical" evidence="22">
    <location>
        <begin position="661"/>
        <end position="685"/>
    </location>
</feature>
<keyword evidence="9 22" id="KW-0472">Membrane</keyword>
<dbReference type="Proteomes" id="UP000050525">
    <property type="component" value="Unassembled WGS sequence"/>
</dbReference>
<feature type="transmembrane region" description="Helical" evidence="22">
    <location>
        <begin position="795"/>
        <end position="817"/>
    </location>
</feature>
<feature type="domain" description="Cyclic nucleotide-binding" evidence="23">
    <location>
        <begin position="303"/>
        <end position="409"/>
    </location>
</feature>
<dbReference type="SMART" id="SM00100">
    <property type="entry name" value="cNMP"/>
    <property type="match status" value="1"/>
</dbReference>
<dbReference type="PROSITE" id="PS00888">
    <property type="entry name" value="CNMP_BINDING_1"/>
    <property type="match status" value="1"/>
</dbReference>
<dbReference type="InterPro" id="IPR014710">
    <property type="entry name" value="RmlC-like_jellyroll"/>
</dbReference>
<reference evidence="25 26" key="1">
    <citation type="journal article" date="2012" name="Genome Biol.">
        <title>Sequencing three crocodilian genomes to illuminate the evolution of archosaurs and amniotes.</title>
        <authorList>
            <person name="St John J.A."/>
            <person name="Braun E.L."/>
            <person name="Isberg S.R."/>
            <person name="Miles L.G."/>
            <person name="Chong A.Y."/>
            <person name="Gongora J."/>
            <person name="Dalzell P."/>
            <person name="Moran C."/>
            <person name="Bed'hom B."/>
            <person name="Abzhanov A."/>
            <person name="Burgess S.C."/>
            <person name="Cooksey A.M."/>
            <person name="Castoe T.A."/>
            <person name="Crawford N.G."/>
            <person name="Densmore L.D."/>
            <person name="Drew J.C."/>
            <person name="Edwards S.V."/>
            <person name="Faircloth B.C."/>
            <person name="Fujita M.K."/>
            <person name="Greenwold M.J."/>
            <person name="Hoffmann F.G."/>
            <person name="Howard J.M."/>
            <person name="Iguchi T."/>
            <person name="Janes D.E."/>
            <person name="Khan S.Y."/>
            <person name="Kohno S."/>
            <person name="de Koning A.J."/>
            <person name="Lance S.L."/>
            <person name="McCarthy F.M."/>
            <person name="McCormack J.E."/>
            <person name="Merchant M.E."/>
            <person name="Peterson D.G."/>
            <person name="Pollock D.D."/>
            <person name="Pourmand N."/>
            <person name="Raney B.J."/>
            <person name="Roessler K.A."/>
            <person name="Sanford J.R."/>
            <person name="Sawyer R.H."/>
            <person name="Schmidt C.J."/>
            <person name="Triplett E.W."/>
            <person name="Tuberville T.D."/>
            <person name="Venegas-Anaya M."/>
            <person name="Howard J.T."/>
            <person name="Jarvis E.D."/>
            <person name="Guillette L.J.Jr."/>
            <person name="Glenn T.C."/>
            <person name="Green R.E."/>
            <person name="Ray D.A."/>
        </authorList>
    </citation>
    <scope>NUCLEOTIDE SEQUENCE [LARGE SCALE GENOMIC DNA]</scope>
    <source>
        <strain evidence="25">KSC_2009_1</strain>
    </source>
</reference>
<dbReference type="SUPFAM" id="SSF81324">
    <property type="entry name" value="Voltage-gated potassium channels"/>
    <property type="match status" value="1"/>
</dbReference>
<dbReference type="InterPro" id="IPR000595">
    <property type="entry name" value="cNMP-bd_dom"/>
</dbReference>
<evidence type="ECO:0000256" key="2">
    <source>
        <dbReference type="ARBA" id="ARBA00019090"/>
    </source>
</evidence>
<dbReference type="CDD" id="cd00038">
    <property type="entry name" value="CAP_ED"/>
    <property type="match status" value="1"/>
</dbReference>
<dbReference type="SUPFAM" id="SSF51206">
    <property type="entry name" value="cAMP-binding domain-like"/>
    <property type="match status" value="1"/>
</dbReference>
<keyword evidence="10" id="KW-0564">Palmitate</keyword>
<keyword evidence="14 20" id="KW-0807">Transducer</keyword>
<evidence type="ECO:0000259" key="24">
    <source>
        <dbReference type="PROSITE" id="PS50262"/>
    </source>
</evidence>
<dbReference type="STRING" id="8496.A0A151MLB5"/>
<dbReference type="InterPro" id="IPR018490">
    <property type="entry name" value="cNMP-bd_dom_sf"/>
</dbReference>
<evidence type="ECO:0000256" key="12">
    <source>
        <dbReference type="ARBA" id="ARBA00023170"/>
    </source>
</evidence>
<dbReference type="InterPro" id="IPR000314">
    <property type="entry name" value="Gastrin_rcpt"/>
</dbReference>
<evidence type="ECO:0000259" key="23">
    <source>
        <dbReference type="PROSITE" id="PS50042"/>
    </source>
</evidence>
<comment type="subcellular location">
    <subcellularLocation>
        <location evidence="1">Cell membrane</location>
        <topology evidence="1">Multi-pass membrane protein</topology>
    </subcellularLocation>
</comment>
<dbReference type="GO" id="GO:0017071">
    <property type="term" value="C:intracellular cyclic nucleotide activated cation channel complex"/>
    <property type="evidence" value="ECO:0007669"/>
    <property type="project" value="TreeGrafter"/>
</dbReference>
<dbReference type="GO" id="GO:0005222">
    <property type="term" value="F:intracellularly cAMP-activated cation channel activity"/>
    <property type="evidence" value="ECO:0007669"/>
    <property type="project" value="TreeGrafter"/>
</dbReference>
<dbReference type="AlphaFoldDB" id="A0A151MLB5"/>
<dbReference type="PRINTS" id="PR01822">
    <property type="entry name" value="CCYSTOKININR"/>
</dbReference>
<evidence type="ECO:0000256" key="5">
    <source>
        <dbReference type="ARBA" id="ARBA00022692"/>
    </source>
</evidence>
<feature type="transmembrane region" description="Helical" evidence="22">
    <location>
        <begin position="572"/>
        <end position="593"/>
    </location>
</feature>
<dbReference type="InterPro" id="IPR005821">
    <property type="entry name" value="Ion_trans_dom"/>
</dbReference>
<comment type="function">
    <text evidence="18">Receptor for gastrin and cholecystokinin. The CCK-B receptors occur throughout the central nervous system where they modulate anxiety, analgesia, arousal, and neuroleptic activity. This receptor mediates its action by association with G proteins that activate a phosphatidylinositol-calcium second messenger system.</text>
</comment>
<feature type="coiled-coil region" evidence="21">
    <location>
        <begin position="430"/>
        <end position="472"/>
    </location>
</feature>
<dbReference type="Gene3D" id="1.10.287.630">
    <property type="entry name" value="Helix hairpin bin"/>
    <property type="match status" value="1"/>
</dbReference>
<dbReference type="Gene3D" id="1.10.287.70">
    <property type="match status" value="1"/>
</dbReference>
<dbReference type="FunFam" id="1.20.5.300:FF:000005">
    <property type="entry name" value="cyclic nucleotide-gated cation channel alpha-4"/>
    <property type="match status" value="1"/>
</dbReference>
<keyword evidence="3" id="KW-0813">Transport</keyword>
<dbReference type="InterPro" id="IPR050866">
    <property type="entry name" value="CNG_cation_channel"/>
</dbReference>
<keyword evidence="16" id="KW-0449">Lipoprotein</keyword>
<proteinExistence type="inferred from homology"/>
<dbReference type="SMART" id="SM01381">
    <property type="entry name" value="7TM_GPCR_Srsx"/>
    <property type="match status" value="1"/>
</dbReference>
<evidence type="ECO:0000256" key="6">
    <source>
        <dbReference type="ARBA" id="ARBA00022989"/>
    </source>
</evidence>
<dbReference type="PROSITE" id="PS50262">
    <property type="entry name" value="G_PROTEIN_RECEP_F1_2"/>
    <property type="match status" value="1"/>
</dbReference>
<dbReference type="PRINTS" id="PR00237">
    <property type="entry name" value="GPCRRHODOPSN"/>
</dbReference>
<keyword evidence="8" id="KW-0406">Ion transport</keyword>
<keyword evidence="26" id="KW-1185">Reference proteome</keyword>
<dbReference type="EMBL" id="AKHW03005907">
    <property type="protein sequence ID" value="KYO25239.1"/>
    <property type="molecule type" value="Genomic_DNA"/>
</dbReference>
<dbReference type="PROSITE" id="PS50042">
    <property type="entry name" value="CNMP_BINDING_3"/>
    <property type="match status" value="1"/>
</dbReference>
<feature type="transmembrane region" description="Helical" evidence="22">
    <location>
        <begin position="501"/>
        <end position="524"/>
    </location>
</feature>
<dbReference type="SUPFAM" id="SSF81321">
    <property type="entry name" value="Family A G protein-coupled receptor-like"/>
    <property type="match status" value="1"/>
</dbReference>
<sequence>MYNWIVLICRACFVELQERYLVLWLVLDYACDLLYLLDVTARFHTGFRDDGILVRARGRIAQRYARSRQALWDAASVLPTDLLYVRLGLGAPAVRANRLLRVGRLWEAFDRTETRTGHPHTFRIAKLMLYVFVTIHWNACAYFALSEFLGRGSDTWVCPDASQPGFDRLRRQYLYSFYFSTLVLTTVGDTPEPQRPVEMLFMAAGFLLGIMGFATIMGSIGSVISTMRSADAAFYPNYDLVKHYLRLHRVGRRLERRVGRWHQHLRLEKKLTHEGRILQHLPERLRAEVAVSVHLATLRKVQLFQSCERSLLEELVLRLQPQVYSPGEYVCRKGDIGREMYFIREGRLAVVADDGITQYAVLGEGLYFGEISLINIKGNKSGNRRTANIKSIGYSDLFCLSKEDLMATLAEFPSAKVMMEAKGREILLKLDKLDVNAEAAEIARAQAAEARTQALEAALDALQTKVARLLAELESSAFKIALRLERLEWQNRDQLEVTVRVLLYGLIFALSVLGNALVVAVLALNRRLRTVTNAFLLSLALSDLLLALCCMPFTLIPNLMGTFVFGDVVCKLMAYLMGVSVSVSTFSLVAIALERYSAICNPLQSRAWQTRSHAARVIASTWLLSALLMLPYAVYSTTVPLARPPLYQCIHSWPSQHFNQAWYLVLLLILFFLPGVVMAVAYGLISRELYRGIRFEMDVKREAGGGRSGGEAGSEEGDGCYVQLMRAGGALELSSAGPERARSSRSEAQLGAKRRVIRMLVVIVVLFFLCWLPVFTANTWRAFAPTAAQRALAGAPISFIHLLSYASACTNPLVYCFMNRRFRQAFLATCTGTSPIRLL</sequence>
<dbReference type="InterPro" id="IPR032406">
    <property type="entry name" value="CLZ_dom"/>
</dbReference>
<dbReference type="FunFam" id="2.60.120.10:FF:000046">
    <property type="entry name" value="Cyclic nucleotide-gated cation channel alpha-4"/>
    <property type="match status" value="1"/>
</dbReference>
<organism evidence="25 26">
    <name type="scientific">Alligator mississippiensis</name>
    <name type="common">American alligator</name>
    <dbReference type="NCBI Taxonomy" id="8496"/>
    <lineage>
        <taxon>Eukaryota</taxon>
        <taxon>Metazoa</taxon>
        <taxon>Chordata</taxon>
        <taxon>Craniata</taxon>
        <taxon>Vertebrata</taxon>
        <taxon>Euteleostomi</taxon>
        <taxon>Archelosauria</taxon>
        <taxon>Archosauria</taxon>
        <taxon>Crocodylia</taxon>
        <taxon>Alligatoridae</taxon>
        <taxon>Alligatorinae</taxon>
        <taxon>Alligator</taxon>
    </lineage>
</organism>
<dbReference type="Pfam" id="PF00001">
    <property type="entry name" value="7tm_1"/>
    <property type="match status" value="1"/>
</dbReference>
<evidence type="ECO:0000256" key="19">
    <source>
        <dbReference type="ARBA" id="ARBA00031093"/>
    </source>
</evidence>
<evidence type="ECO:0000256" key="10">
    <source>
        <dbReference type="ARBA" id="ARBA00023139"/>
    </source>
</evidence>
<feature type="transmembrane region" description="Helical" evidence="22">
    <location>
        <begin position="614"/>
        <end position="635"/>
    </location>
</feature>
<feature type="transmembrane region" description="Helical" evidence="22">
    <location>
        <begin position="200"/>
        <end position="224"/>
    </location>
</feature>
<dbReference type="Pfam" id="PF00520">
    <property type="entry name" value="Ion_trans"/>
    <property type="match status" value="1"/>
</dbReference>
<keyword evidence="4" id="KW-1003">Cell membrane</keyword>
<keyword evidence="7 20" id="KW-0297">G-protein coupled receptor</keyword>